<gene>
    <name evidence="1" type="ORF">MYCFIDRAFT_170181</name>
</gene>
<dbReference type="EMBL" id="KB446555">
    <property type="protein sequence ID" value="EME88596.1"/>
    <property type="molecule type" value="Genomic_DNA"/>
</dbReference>
<accession>N1Q9Y3</accession>
<proteinExistence type="predicted"/>
<dbReference type="Proteomes" id="UP000016932">
    <property type="component" value="Unassembled WGS sequence"/>
</dbReference>
<sequence>MGSAVVEHKVVIGSLTPPELRLRLPRLPTSFYTKVNHVSTSSDDCYVTIHEHELNGTIEPQTLAPEAPLPRYLCLLYHTIHSAQGDVEHTHDPGCEHCKCSYGLMRSLMHSLDQDVLETRLTSLGEHLCCGIFSRPVHTCMCTSQRKNNIALIHENGLSTLTNLNDED</sequence>
<reference evidence="1 2" key="1">
    <citation type="journal article" date="2012" name="PLoS Pathog.">
        <title>Diverse lifestyles and strategies of plant pathogenesis encoded in the genomes of eighteen Dothideomycetes fungi.</title>
        <authorList>
            <person name="Ohm R.A."/>
            <person name="Feau N."/>
            <person name="Henrissat B."/>
            <person name="Schoch C.L."/>
            <person name="Horwitz B.A."/>
            <person name="Barry K.W."/>
            <person name="Condon B.J."/>
            <person name="Copeland A.C."/>
            <person name="Dhillon B."/>
            <person name="Glaser F."/>
            <person name="Hesse C.N."/>
            <person name="Kosti I."/>
            <person name="LaButti K."/>
            <person name="Lindquist E.A."/>
            <person name="Lucas S."/>
            <person name="Salamov A.A."/>
            <person name="Bradshaw R.E."/>
            <person name="Ciuffetti L."/>
            <person name="Hamelin R.C."/>
            <person name="Kema G.H.J."/>
            <person name="Lawrence C."/>
            <person name="Scott J.A."/>
            <person name="Spatafora J.W."/>
            <person name="Turgeon B.G."/>
            <person name="de Wit P.J.G.M."/>
            <person name="Zhong S."/>
            <person name="Goodwin S.B."/>
            <person name="Grigoriev I.V."/>
        </authorList>
    </citation>
    <scope>NUCLEOTIDE SEQUENCE [LARGE SCALE GENOMIC DNA]</scope>
    <source>
        <strain evidence="1 2">CIRAD86</strain>
    </source>
</reference>
<name>N1Q9Y3_PSEFD</name>
<dbReference type="RefSeq" id="XP_007921570.1">
    <property type="nucleotide sequence ID" value="XM_007923379.1"/>
</dbReference>
<evidence type="ECO:0000313" key="1">
    <source>
        <dbReference type="EMBL" id="EME88596.1"/>
    </source>
</evidence>
<keyword evidence="2" id="KW-1185">Reference proteome</keyword>
<dbReference type="GeneID" id="19332453"/>
<dbReference type="AlphaFoldDB" id="N1Q9Y3"/>
<dbReference type="HOGENOM" id="CLU_1587229_0_0_1"/>
<dbReference type="VEuPathDB" id="FungiDB:MYCFIDRAFT_170181"/>
<protein>
    <submittedName>
        <fullName evidence="1">Uncharacterized protein</fullName>
    </submittedName>
</protein>
<organism evidence="1 2">
    <name type="scientific">Pseudocercospora fijiensis (strain CIRAD86)</name>
    <name type="common">Black leaf streak disease fungus</name>
    <name type="synonym">Mycosphaerella fijiensis</name>
    <dbReference type="NCBI Taxonomy" id="383855"/>
    <lineage>
        <taxon>Eukaryota</taxon>
        <taxon>Fungi</taxon>
        <taxon>Dikarya</taxon>
        <taxon>Ascomycota</taxon>
        <taxon>Pezizomycotina</taxon>
        <taxon>Dothideomycetes</taxon>
        <taxon>Dothideomycetidae</taxon>
        <taxon>Mycosphaerellales</taxon>
        <taxon>Mycosphaerellaceae</taxon>
        <taxon>Pseudocercospora</taxon>
    </lineage>
</organism>
<evidence type="ECO:0000313" key="2">
    <source>
        <dbReference type="Proteomes" id="UP000016932"/>
    </source>
</evidence>
<dbReference type="KEGG" id="pfj:MYCFIDRAFT_170181"/>